<feature type="transmembrane region" description="Helical" evidence="1">
    <location>
        <begin position="30"/>
        <end position="53"/>
    </location>
</feature>
<protein>
    <submittedName>
        <fullName evidence="2">Uncharacterized protein</fullName>
    </submittedName>
</protein>
<feature type="transmembrane region" description="Helical" evidence="1">
    <location>
        <begin position="5"/>
        <end position="24"/>
    </location>
</feature>
<comment type="caution">
    <text evidence="2">The sequence shown here is derived from an EMBL/GenBank/DDBJ whole genome shotgun (WGS) entry which is preliminary data.</text>
</comment>
<gene>
    <name evidence="2" type="ORF">DWX20_05265</name>
</gene>
<dbReference type="Proteomes" id="UP000284731">
    <property type="component" value="Unassembled WGS sequence"/>
</dbReference>
<dbReference type="AlphaFoldDB" id="A0A412PF01"/>
<accession>A0A412PF01</accession>
<evidence type="ECO:0000313" key="2">
    <source>
        <dbReference type="EMBL" id="RGT56218.1"/>
    </source>
</evidence>
<sequence length="89" mass="10027">MKYKVFEYAGYICILVSYIIATLAQRAEGVFVVIGLVASLGLLLGSIICYVLYRKYNPNKTTIFKNKAELLILVIPFIIVILVLISLRK</sequence>
<keyword evidence="1" id="KW-0812">Transmembrane</keyword>
<organism evidence="2 3">
    <name type="scientific">Solobacterium moorei</name>
    <dbReference type="NCBI Taxonomy" id="102148"/>
    <lineage>
        <taxon>Bacteria</taxon>
        <taxon>Bacillati</taxon>
        <taxon>Bacillota</taxon>
        <taxon>Erysipelotrichia</taxon>
        <taxon>Erysipelotrichales</taxon>
        <taxon>Erysipelotrichaceae</taxon>
        <taxon>Solobacterium</taxon>
    </lineage>
</organism>
<evidence type="ECO:0000313" key="3">
    <source>
        <dbReference type="Proteomes" id="UP000284731"/>
    </source>
</evidence>
<reference evidence="2 3" key="1">
    <citation type="submission" date="2018-08" db="EMBL/GenBank/DDBJ databases">
        <title>A genome reference for cultivated species of the human gut microbiota.</title>
        <authorList>
            <person name="Zou Y."/>
            <person name="Xue W."/>
            <person name="Luo G."/>
        </authorList>
    </citation>
    <scope>NUCLEOTIDE SEQUENCE [LARGE SCALE GENOMIC DNA]</scope>
    <source>
        <strain evidence="2 3">AF18-46</strain>
    </source>
</reference>
<proteinExistence type="predicted"/>
<dbReference type="RefSeq" id="WP_028077278.1">
    <property type="nucleotide sequence ID" value="NZ_AP028934.1"/>
</dbReference>
<keyword evidence="1" id="KW-0472">Membrane</keyword>
<evidence type="ECO:0000256" key="1">
    <source>
        <dbReference type="SAM" id="Phobius"/>
    </source>
</evidence>
<feature type="transmembrane region" description="Helical" evidence="1">
    <location>
        <begin position="68"/>
        <end position="87"/>
    </location>
</feature>
<dbReference type="GeneID" id="89619906"/>
<name>A0A412PF01_9FIRM</name>
<keyword evidence="1" id="KW-1133">Transmembrane helix</keyword>
<dbReference type="EMBL" id="QRWX01000002">
    <property type="protein sequence ID" value="RGT56218.1"/>
    <property type="molecule type" value="Genomic_DNA"/>
</dbReference>